<gene>
    <name evidence="4" type="ORF">MSPICULIGERA_LOCUS20259</name>
</gene>
<keyword evidence="2" id="KW-0472">Membrane</keyword>
<evidence type="ECO:0000259" key="3">
    <source>
        <dbReference type="PROSITE" id="PS50035"/>
    </source>
</evidence>
<keyword evidence="2" id="KW-0812">Transmembrane</keyword>
<dbReference type="SMART" id="SM00155">
    <property type="entry name" value="PLDc"/>
    <property type="match status" value="2"/>
</dbReference>
<dbReference type="Pfam" id="PF13918">
    <property type="entry name" value="PLDc_3"/>
    <property type="match status" value="1"/>
</dbReference>
<evidence type="ECO:0000313" key="5">
    <source>
        <dbReference type="Proteomes" id="UP001177023"/>
    </source>
</evidence>
<dbReference type="AlphaFoldDB" id="A0AA36D7E7"/>
<feature type="non-terminal residue" evidence="4">
    <location>
        <position position="487"/>
    </location>
</feature>
<evidence type="ECO:0000256" key="1">
    <source>
        <dbReference type="ARBA" id="ARBA00008664"/>
    </source>
</evidence>
<keyword evidence="5" id="KW-1185">Reference proteome</keyword>
<dbReference type="InterPro" id="IPR032803">
    <property type="entry name" value="PLDc_3"/>
</dbReference>
<dbReference type="PANTHER" id="PTHR10185">
    <property type="entry name" value="PHOSPHOLIPASE D - RELATED"/>
    <property type="match status" value="1"/>
</dbReference>
<dbReference type="PROSITE" id="PS50035">
    <property type="entry name" value="PLD"/>
    <property type="match status" value="2"/>
</dbReference>
<dbReference type="EMBL" id="CATQJA010002664">
    <property type="protein sequence ID" value="CAJ0582116.1"/>
    <property type="molecule type" value="Genomic_DNA"/>
</dbReference>
<name>A0AA36D7E7_9BILA</name>
<dbReference type="PANTHER" id="PTHR10185:SF17">
    <property type="entry name" value="GM01519P-RELATED"/>
    <property type="match status" value="1"/>
</dbReference>
<organism evidence="4 5">
    <name type="scientific">Mesorhabditis spiculigera</name>
    <dbReference type="NCBI Taxonomy" id="96644"/>
    <lineage>
        <taxon>Eukaryota</taxon>
        <taxon>Metazoa</taxon>
        <taxon>Ecdysozoa</taxon>
        <taxon>Nematoda</taxon>
        <taxon>Chromadorea</taxon>
        <taxon>Rhabditida</taxon>
        <taxon>Rhabditina</taxon>
        <taxon>Rhabditomorpha</taxon>
        <taxon>Rhabditoidea</taxon>
        <taxon>Rhabditidae</taxon>
        <taxon>Mesorhabditinae</taxon>
        <taxon>Mesorhabditis</taxon>
    </lineage>
</organism>
<sequence length="487" mass="55009">MKTHDGRADMTNFEMDLFDTRMMRPTEKEDGDGCCSGRRNHRVVGPACLPITIVALLIITLVFVPLFNDDDLEAADKFLLQNICTKSCDVELTETMPSGLVYKTGPTHPQTYKTWVDLINRAEKYLDIAQMYWELNSTEYPTAAYGREVFEALIRASRDRGVKLRITQSPPTKQFPQTDTQWLEEQGLAKVRSVDMTRLVGAGILHTKFLVSDMQHVYVGSANGDWKSLAEVKEMGIVARNCPCLATDVYRVFAVYWRLGDKDAKVPAQWPISFRTPYNAEKPMEVLYNNKKMSTFVSSSPAGFNPKGREHDLASIVGVIRTANRTVSISVMDYLAQTIYLKSNIFWAPIDDAIRDAAFRGVHVRMLLSRWNHTKPEMDAYARSLLAFNGVLNATKRPTDHGLIEVKHFVVPATKEQARIPFARVNHAKFMVTEDVAYIGTSNWSGDYFINTAGVAVISRKAENGTIVEDLQAVFDRDWESEYASFL</sequence>
<feature type="transmembrane region" description="Helical" evidence="2">
    <location>
        <begin position="47"/>
        <end position="67"/>
    </location>
</feature>
<evidence type="ECO:0000256" key="2">
    <source>
        <dbReference type="SAM" id="Phobius"/>
    </source>
</evidence>
<keyword evidence="2" id="KW-1133">Transmembrane helix</keyword>
<protein>
    <recommendedName>
        <fullName evidence="3">PLD phosphodiesterase domain-containing protein</fullName>
    </recommendedName>
</protein>
<dbReference type="SUPFAM" id="SSF56024">
    <property type="entry name" value="Phospholipase D/nuclease"/>
    <property type="match status" value="2"/>
</dbReference>
<feature type="domain" description="PLD phosphodiesterase" evidence="3">
    <location>
        <begin position="422"/>
        <end position="448"/>
    </location>
</feature>
<reference evidence="4" key="1">
    <citation type="submission" date="2023-06" db="EMBL/GenBank/DDBJ databases">
        <authorList>
            <person name="Delattre M."/>
        </authorList>
    </citation>
    <scope>NUCLEOTIDE SEQUENCE</scope>
    <source>
        <strain evidence="4">AF72</strain>
    </source>
</reference>
<comment type="caution">
    <text evidence="4">The sequence shown here is derived from an EMBL/GenBank/DDBJ whole genome shotgun (WGS) entry which is preliminary data.</text>
</comment>
<dbReference type="Proteomes" id="UP001177023">
    <property type="component" value="Unassembled WGS sequence"/>
</dbReference>
<dbReference type="CDD" id="cd09106">
    <property type="entry name" value="PLDc_vPLD3_4_5_like_1"/>
    <property type="match status" value="1"/>
</dbReference>
<accession>A0AA36D7E7</accession>
<dbReference type="CDD" id="cd09107">
    <property type="entry name" value="PLDc_vPLD3_4_5_like_2"/>
    <property type="match status" value="1"/>
</dbReference>
<comment type="similarity">
    <text evidence="1">Belongs to the phospholipase D family.</text>
</comment>
<evidence type="ECO:0000313" key="4">
    <source>
        <dbReference type="EMBL" id="CAJ0582116.1"/>
    </source>
</evidence>
<dbReference type="InterPro" id="IPR050874">
    <property type="entry name" value="Diverse_PLD-related"/>
</dbReference>
<proteinExistence type="inferred from homology"/>
<feature type="domain" description="PLD phosphodiesterase" evidence="3">
    <location>
        <begin position="201"/>
        <end position="228"/>
    </location>
</feature>
<dbReference type="InterPro" id="IPR001736">
    <property type="entry name" value="PLipase_D/transphosphatidylase"/>
</dbReference>
<dbReference type="Gene3D" id="3.30.870.10">
    <property type="entry name" value="Endonuclease Chain A"/>
    <property type="match status" value="2"/>
</dbReference>
<dbReference type="GO" id="GO:0003824">
    <property type="term" value="F:catalytic activity"/>
    <property type="evidence" value="ECO:0007669"/>
    <property type="project" value="InterPro"/>
</dbReference>